<comment type="caution">
    <text evidence="1">The sequence shown here is derived from an EMBL/GenBank/DDBJ whole genome shotgun (WGS) entry which is preliminary data.</text>
</comment>
<gene>
    <name evidence="1" type="ORF">PS9374_03894</name>
</gene>
<accession>A0A171DFF6</accession>
<sequence length="59" mass="6739">MLTRYDAAHVREAAHIASRVLDLSADRTAWRARVVLARLKPYSDVPQVRELLTRHPMSA</sequence>
<dbReference type="OrthoDB" id="3213425at2"/>
<reference evidence="1 2" key="1">
    <citation type="journal article" date="2016" name="Genome Announc.">
        <title>Draft Genome Sequence of Planomonospora sphaerica JCM9374, a Rare Actinomycete.</title>
        <authorList>
            <person name="Dohra H."/>
            <person name="Suzuki T."/>
            <person name="Inoue Y."/>
            <person name="Kodani S."/>
        </authorList>
    </citation>
    <scope>NUCLEOTIDE SEQUENCE [LARGE SCALE GENOMIC DNA]</scope>
    <source>
        <strain evidence="1 2">JCM 9374</strain>
    </source>
</reference>
<protein>
    <submittedName>
        <fullName evidence="1">Uncharacterized protein</fullName>
    </submittedName>
</protein>
<dbReference type="EMBL" id="BDCX01000009">
    <property type="protein sequence ID" value="GAT68233.1"/>
    <property type="molecule type" value="Genomic_DNA"/>
</dbReference>
<reference evidence="2" key="2">
    <citation type="submission" date="2016-04" db="EMBL/GenBank/DDBJ databases">
        <title>Planomonospora sphaerica JCM9374 whole genome shotgun sequence.</title>
        <authorList>
            <person name="Suzuki T."/>
            <person name="Dohra H."/>
            <person name="Kodani S."/>
        </authorList>
    </citation>
    <scope>NUCLEOTIDE SEQUENCE [LARGE SCALE GENOMIC DNA]</scope>
    <source>
        <strain evidence="2">JCM 9374</strain>
    </source>
</reference>
<keyword evidence="2" id="KW-1185">Reference proteome</keyword>
<evidence type="ECO:0000313" key="1">
    <source>
        <dbReference type="EMBL" id="GAT68233.1"/>
    </source>
</evidence>
<proteinExistence type="predicted"/>
<name>A0A171DFF6_9ACTN</name>
<evidence type="ECO:0000313" key="2">
    <source>
        <dbReference type="Proteomes" id="UP000077701"/>
    </source>
</evidence>
<organism evidence="1 2">
    <name type="scientific">Planomonospora sphaerica</name>
    <dbReference type="NCBI Taxonomy" id="161355"/>
    <lineage>
        <taxon>Bacteria</taxon>
        <taxon>Bacillati</taxon>
        <taxon>Actinomycetota</taxon>
        <taxon>Actinomycetes</taxon>
        <taxon>Streptosporangiales</taxon>
        <taxon>Streptosporangiaceae</taxon>
        <taxon>Planomonospora</taxon>
    </lineage>
</organism>
<dbReference type="AlphaFoldDB" id="A0A171DFF6"/>
<dbReference type="RefSeq" id="WP_068898599.1">
    <property type="nucleotide sequence ID" value="NZ_BDCX01000009.1"/>
</dbReference>
<dbReference type="Proteomes" id="UP000077701">
    <property type="component" value="Unassembled WGS sequence"/>
</dbReference>